<accession>A0A6A0AH14</accession>
<dbReference type="Proteomes" id="UP000485058">
    <property type="component" value="Unassembled WGS sequence"/>
</dbReference>
<name>A0A6A0AH14_HAELA</name>
<feature type="non-terminal residue" evidence="1">
    <location>
        <position position="1"/>
    </location>
</feature>
<evidence type="ECO:0000313" key="1">
    <source>
        <dbReference type="EMBL" id="GFH31581.1"/>
    </source>
</evidence>
<evidence type="ECO:0000313" key="2">
    <source>
        <dbReference type="Proteomes" id="UP000485058"/>
    </source>
</evidence>
<sequence>MGAGLTGL</sequence>
<organism evidence="1 2">
    <name type="scientific">Haematococcus lacustris</name>
    <name type="common">Green alga</name>
    <name type="synonym">Haematococcus pluvialis</name>
    <dbReference type="NCBI Taxonomy" id="44745"/>
    <lineage>
        <taxon>Eukaryota</taxon>
        <taxon>Viridiplantae</taxon>
        <taxon>Chlorophyta</taxon>
        <taxon>core chlorophytes</taxon>
        <taxon>Chlorophyceae</taxon>
        <taxon>CS clade</taxon>
        <taxon>Chlamydomonadales</taxon>
        <taxon>Haematococcaceae</taxon>
        <taxon>Haematococcus</taxon>
    </lineage>
</organism>
<reference evidence="1 2" key="1">
    <citation type="submission" date="2020-02" db="EMBL/GenBank/DDBJ databases">
        <title>Draft genome sequence of Haematococcus lacustris strain NIES-144.</title>
        <authorList>
            <person name="Morimoto D."/>
            <person name="Nakagawa S."/>
            <person name="Yoshida T."/>
            <person name="Sawayama S."/>
        </authorList>
    </citation>
    <scope>NUCLEOTIDE SEQUENCE [LARGE SCALE GENOMIC DNA]</scope>
    <source>
        <strain evidence="1 2">NIES-144</strain>
    </source>
</reference>
<dbReference type="EMBL" id="BLLF01005743">
    <property type="protein sequence ID" value="GFH31581.1"/>
    <property type="molecule type" value="Genomic_DNA"/>
</dbReference>
<proteinExistence type="predicted"/>
<feature type="non-terminal residue" evidence="1">
    <location>
        <position position="8"/>
    </location>
</feature>
<gene>
    <name evidence="1" type="ORF">HaLaN_30652</name>
</gene>
<protein>
    <submittedName>
        <fullName evidence="1">Uncharacterized protein</fullName>
    </submittedName>
</protein>
<comment type="caution">
    <text evidence="1">The sequence shown here is derived from an EMBL/GenBank/DDBJ whole genome shotgun (WGS) entry which is preliminary data.</text>
</comment>
<keyword evidence="2" id="KW-1185">Reference proteome</keyword>